<evidence type="ECO:0000256" key="6">
    <source>
        <dbReference type="SAM" id="Phobius"/>
    </source>
</evidence>
<feature type="transmembrane region" description="Helical" evidence="6">
    <location>
        <begin position="390"/>
        <end position="409"/>
    </location>
</feature>
<dbReference type="EMBL" id="JBHRRZ010000015">
    <property type="protein sequence ID" value="MFC2948412.1"/>
    <property type="molecule type" value="Genomic_DNA"/>
</dbReference>
<dbReference type="PANTHER" id="PTHR30619:SF7">
    <property type="entry name" value="BETA-LACTAMASE DOMAIN PROTEIN"/>
    <property type="match status" value="1"/>
</dbReference>
<evidence type="ECO:0000313" key="9">
    <source>
        <dbReference type="Proteomes" id="UP001595387"/>
    </source>
</evidence>
<feature type="transmembrane region" description="Helical" evidence="6">
    <location>
        <begin position="42"/>
        <end position="62"/>
    </location>
</feature>
<dbReference type="Pfam" id="PF00753">
    <property type="entry name" value="Lactamase_B"/>
    <property type="match status" value="1"/>
</dbReference>
<comment type="caution">
    <text evidence="8">The sequence shown here is derived from an EMBL/GenBank/DDBJ whole genome shotgun (WGS) entry which is preliminary data.</text>
</comment>
<evidence type="ECO:0000256" key="2">
    <source>
        <dbReference type="ARBA" id="ARBA00022475"/>
    </source>
</evidence>
<keyword evidence="2" id="KW-1003">Cell membrane</keyword>
<dbReference type="Proteomes" id="UP001595387">
    <property type="component" value="Unassembled WGS sequence"/>
</dbReference>
<keyword evidence="4 6" id="KW-1133">Transmembrane helix</keyword>
<dbReference type="InterPro" id="IPR052159">
    <property type="entry name" value="Competence_DNA_uptake"/>
</dbReference>
<dbReference type="RefSeq" id="WP_390305369.1">
    <property type="nucleotide sequence ID" value="NZ_JBHRRZ010000015.1"/>
</dbReference>
<dbReference type="InterPro" id="IPR036866">
    <property type="entry name" value="RibonucZ/Hydroxyglut_hydro"/>
</dbReference>
<evidence type="ECO:0000256" key="1">
    <source>
        <dbReference type="ARBA" id="ARBA00004651"/>
    </source>
</evidence>
<dbReference type="SMART" id="SM00849">
    <property type="entry name" value="Lactamase_B"/>
    <property type="match status" value="1"/>
</dbReference>
<dbReference type="InterPro" id="IPR035681">
    <property type="entry name" value="ComA-like_MBL"/>
</dbReference>
<dbReference type="Pfam" id="PF13567">
    <property type="entry name" value="DUF4131"/>
    <property type="match status" value="1"/>
</dbReference>
<dbReference type="SUPFAM" id="SSF56281">
    <property type="entry name" value="Metallo-hydrolase/oxidoreductase"/>
    <property type="match status" value="1"/>
</dbReference>
<sequence>MKGYWHIAAGSGLAAAFGAGQDNYWPVAVYLLWVFYLHLRGRIGRLPTAIALVSMAFFLVYLPSPQGLPDTKDIPASPYIGEIASAITVTESRLEFLFREAEAGSLVSVTQFNRSPTDGLPSEIRYGASCVIAGNMEIPSPSSNPGQFDYANYLYSNGISYQLLINSSEAIRCEGGSGVAAALLHFRHTLLQLVTDNLGDNMAAWTSALVLGDDSLIPEETVKLFQRWSLSHVLAISGLHVGLLASFIYMFFVKLNITTKEKAEWSLLIFFPFYVLMAGGEPSVLRASMMICTLVLLRKIGWKLHTADILSIAFILLILWDRYVIYHVGFQLSFAVTFSLILSAGWFSQSESRYFQILNISVVAQLMILPLLFTYFNYFQPLSILLNSLIVPYFSLFVIPFSFLSFLLIPLPNSVVHKIDACFSWLHFHMLDLIHWVDNQASFPLVMGEWPLWLMVAYYVTLILFMMGIELGKKKEAVIYSCCLVSVILYPALQPYFSPEGKITMLDVGQAEAIIVELPYRRGVFMVDAGSHFSYSDMEASDHVFERVIKPYLYSHGIQKLDAVIVTHEDTDHSGSLDFMMDQIKMEQVITSPFYVVEEGTLSIWQRKGIDHTMAKGGDTIRIGGQTLHILAPIEDRGSVNQNSLVFYTQVGGKSWLFTGDITAEEEKEMLKRYLLLKADVLKVAHHGSNTSTSMEFAVQIAPEYALISVGRDNRYGHPAPDVIDTLSQTTVLRTDTHGAIQFRFHGKRGTFYRYLP</sequence>
<dbReference type="InterPro" id="IPR025405">
    <property type="entry name" value="DUF4131"/>
</dbReference>
<keyword evidence="9" id="KW-1185">Reference proteome</keyword>
<dbReference type="Pfam" id="PF03772">
    <property type="entry name" value="Competence"/>
    <property type="match status" value="1"/>
</dbReference>
<accession>A0ABV7A5R9</accession>
<feature type="transmembrane region" description="Helical" evidence="6">
    <location>
        <begin position="354"/>
        <end position="378"/>
    </location>
</feature>
<evidence type="ECO:0000259" key="7">
    <source>
        <dbReference type="SMART" id="SM00849"/>
    </source>
</evidence>
<feature type="transmembrane region" description="Helical" evidence="6">
    <location>
        <begin position="300"/>
        <end position="320"/>
    </location>
</feature>
<comment type="subcellular location">
    <subcellularLocation>
        <location evidence="1">Cell membrane</location>
        <topology evidence="1">Multi-pass membrane protein</topology>
    </subcellularLocation>
</comment>
<evidence type="ECO:0000313" key="8">
    <source>
        <dbReference type="EMBL" id="MFC2948412.1"/>
    </source>
</evidence>
<reference evidence="9" key="1">
    <citation type="journal article" date="2019" name="Int. J. Syst. Evol. Microbiol.">
        <title>The Global Catalogue of Microorganisms (GCM) 10K type strain sequencing project: providing services to taxonomists for standard genome sequencing and annotation.</title>
        <authorList>
            <consortium name="The Broad Institute Genomics Platform"/>
            <consortium name="The Broad Institute Genome Sequencing Center for Infectious Disease"/>
            <person name="Wu L."/>
            <person name="Ma J."/>
        </authorList>
    </citation>
    <scope>NUCLEOTIDE SEQUENCE [LARGE SCALE GENOMIC DNA]</scope>
    <source>
        <strain evidence="9">KCTC 13193</strain>
    </source>
</reference>
<dbReference type="NCBIfam" id="TIGR00360">
    <property type="entry name" value="ComEC_N-term"/>
    <property type="match status" value="1"/>
</dbReference>
<feature type="transmembrane region" description="Helical" evidence="6">
    <location>
        <begin position="326"/>
        <end position="347"/>
    </location>
</feature>
<dbReference type="NCBIfam" id="TIGR00361">
    <property type="entry name" value="ComEC_Rec2"/>
    <property type="match status" value="1"/>
</dbReference>
<evidence type="ECO:0000256" key="4">
    <source>
        <dbReference type="ARBA" id="ARBA00022989"/>
    </source>
</evidence>
<name>A0ABV7A5R9_9BACI</name>
<feature type="transmembrane region" description="Helical" evidence="6">
    <location>
        <begin position="478"/>
        <end position="497"/>
    </location>
</feature>
<feature type="transmembrane region" description="Helical" evidence="6">
    <location>
        <begin position="450"/>
        <end position="471"/>
    </location>
</feature>
<evidence type="ECO:0000256" key="3">
    <source>
        <dbReference type="ARBA" id="ARBA00022692"/>
    </source>
</evidence>
<dbReference type="Gene3D" id="3.60.15.10">
    <property type="entry name" value="Ribonuclease Z/Hydroxyacylglutathione hydrolase-like"/>
    <property type="match status" value="1"/>
</dbReference>
<feature type="transmembrane region" description="Helical" evidence="6">
    <location>
        <begin position="265"/>
        <end position="288"/>
    </location>
</feature>
<dbReference type="InterPro" id="IPR004477">
    <property type="entry name" value="ComEC_N"/>
</dbReference>
<evidence type="ECO:0000256" key="5">
    <source>
        <dbReference type="ARBA" id="ARBA00023136"/>
    </source>
</evidence>
<dbReference type="PANTHER" id="PTHR30619">
    <property type="entry name" value="DNA INTERNALIZATION/COMPETENCE PROTEIN COMEC/REC2"/>
    <property type="match status" value="1"/>
</dbReference>
<dbReference type="InterPro" id="IPR004797">
    <property type="entry name" value="Competence_ComEC/Rec2"/>
</dbReference>
<proteinExistence type="predicted"/>
<protein>
    <submittedName>
        <fullName evidence="8">DNA internalization-related competence protein ComEC/Rec2</fullName>
    </submittedName>
</protein>
<dbReference type="InterPro" id="IPR001279">
    <property type="entry name" value="Metallo-B-lactamas"/>
</dbReference>
<keyword evidence="5 6" id="KW-0472">Membrane</keyword>
<keyword evidence="3 6" id="KW-0812">Transmembrane</keyword>
<dbReference type="CDD" id="cd07731">
    <property type="entry name" value="ComA-like_MBL-fold"/>
    <property type="match status" value="1"/>
</dbReference>
<organism evidence="8 9">
    <name type="scientific">Virgibacillus sediminis</name>
    <dbReference type="NCBI Taxonomy" id="202260"/>
    <lineage>
        <taxon>Bacteria</taxon>
        <taxon>Bacillati</taxon>
        <taxon>Bacillota</taxon>
        <taxon>Bacilli</taxon>
        <taxon>Bacillales</taxon>
        <taxon>Bacillaceae</taxon>
        <taxon>Virgibacillus</taxon>
    </lineage>
</organism>
<gene>
    <name evidence="8" type="ORF">ACFODW_08670</name>
</gene>
<feature type="transmembrane region" description="Helical" evidence="6">
    <location>
        <begin position="233"/>
        <end position="253"/>
    </location>
</feature>
<feature type="domain" description="Metallo-beta-lactamase" evidence="7">
    <location>
        <begin position="510"/>
        <end position="712"/>
    </location>
</feature>